<dbReference type="GO" id="GO:0016874">
    <property type="term" value="F:ligase activity"/>
    <property type="evidence" value="ECO:0007669"/>
    <property type="project" value="UniProtKB-KW"/>
</dbReference>
<dbReference type="PANTHER" id="PTHR35561">
    <property type="entry name" value="RNA 2',3'-CYCLIC PHOSPHODIESTERASE"/>
    <property type="match status" value="1"/>
</dbReference>
<dbReference type="Gene3D" id="3.90.1140.10">
    <property type="entry name" value="Cyclic phosphodiesterase"/>
    <property type="match status" value="1"/>
</dbReference>
<comment type="caution">
    <text evidence="3">The sequence shown here is derived from an EMBL/GenBank/DDBJ whole genome shotgun (WGS) entry which is preliminary data.</text>
</comment>
<feature type="active site" description="Proton donor" evidence="2">
    <location>
        <position position="66"/>
    </location>
</feature>
<evidence type="ECO:0000313" key="3">
    <source>
        <dbReference type="EMBL" id="MDR7098486.1"/>
    </source>
</evidence>
<dbReference type="InterPro" id="IPR009097">
    <property type="entry name" value="Cyclic_Pdiesterase"/>
</dbReference>
<proteinExistence type="inferred from homology"/>
<protein>
    <recommendedName>
        <fullName evidence="2">RNA 2',3'-cyclic phosphodiesterase</fullName>
        <shortName evidence="2">RNA 2',3'-CPDase</shortName>
        <ecNumber evidence="2">3.1.4.58</ecNumber>
    </recommendedName>
</protein>
<sequence>MKHYTGRMHDDLFGSASTTAGETASHNVFFALVPDASARDRTARTVEALGGRHAVQGRWVSPSRYHMTLHFLGMFSELPRERIDAACRAAQALELPAFDLVLDRAGHFPRGIGWLGCAEASASLQGLWEELRKALSRQHVAVQGHPTFKPHVTVLRGASSPLPIEAIDAVTWPIREFVLIDSLLGGRNEYRTLGRWPLAGVR</sequence>
<dbReference type="HAMAP" id="MF_01940">
    <property type="entry name" value="RNA_CPDase"/>
    <property type="match status" value="1"/>
</dbReference>
<dbReference type="Proteomes" id="UP001267878">
    <property type="component" value="Unassembled WGS sequence"/>
</dbReference>
<keyword evidence="1 2" id="KW-0378">Hydrolase</keyword>
<dbReference type="PANTHER" id="PTHR35561:SF1">
    <property type="entry name" value="RNA 2',3'-CYCLIC PHOSPHODIESTERASE"/>
    <property type="match status" value="1"/>
</dbReference>
<dbReference type="Pfam" id="PF13563">
    <property type="entry name" value="2_5_RNA_ligase2"/>
    <property type="match status" value="1"/>
</dbReference>
<comment type="similarity">
    <text evidence="2">Belongs to the 2H phosphoesterase superfamily. ThpR family.</text>
</comment>
<dbReference type="InterPro" id="IPR004175">
    <property type="entry name" value="RNA_CPDase"/>
</dbReference>
<reference evidence="3 4" key="1">
    <citation type="submission" date="2023-07" db="EMBL/GenBank/DDBJ databases">
        <title>Sorghum-associated microbial communities from plants grown in Nebraska, USA.</title>
        <authorList>
            <person name="Schachtman D."/>
        </authorList>
    </citation>
    <scope>NUCLEOTIDE SEQUENCE [LARGE SCALE GENOMIC DNA]</scope>
    <source>
        <strain evidence="3 4">BE187</strain>
    </source>
</reference>
<evidence type="ECO:0000313" key="4">
    <source>
        <dbReference type="Proteomes" id="UP001267878"/>
    </source>
</evidence>
<accession>A0ABU1VLY2</accession>
<feature type="active site" description="Proton acceptor" evidence="2">
    <location>
        <position position="151"/>
    </location>
</feature>
<feature type="short sequence motif" description="HXTX 1" evidence="2">
    <location>
        <begin position="66"/>
        <end position="69"/>
    </location>
</feature>
<comment type="catalytic activity">
    <reaction evidence="2">
        <text>a 3'-end 2',3'-cyclophospho-ribonucleotide-RNA + H2O = a 3'-end 2'-phospho-ribonucleotide-RNA + H(+)</text>
        <dbReference type="Rhea" id="RHEA:11828"/>
        <dbReference type="Rhea" id="RHEA-COMP:10464"/>
        <dbReference type="Rhea" id="RHEA-COMP:17353"/>
        <dbReference type="ChEBI" id="CHEBI:15377"/>
        <dbReference type="ChEBI" id="CHEBI:15378"/>
        <dbReference type="ChEBI" id="CHEBI:83064"/>
        <dbReference type="ChEBI" id="CHEBI:173113"/>
        <dbReference type="EC" id="3.1.4.58"/>
    </reaction>
</comment>
<name>A0ABU1VLY2_9GAMM</name>
<evidence type="ECO:0000256" key="2">
    <source>
        <dbReference type="HAMAP-Rule" id="MF_01940"/>
    </source>
</evidence>
<keyword evidence="3" id="KW-0436">Ligase</keyword>
<evidence type="ECO:0000256" key="1">
    <source>
        <dbReference type="ARBA" id="ARBA00022801"/>
    </source>
</evidence>
<keyword evidence="4" id="KW-1185">Reference proteome</keyword>
<gene>
    <name evidence="3" type="ORF">J2X04_000833</name>
</gene>
<comment type="function">
    <text evidence="2">Hydrolyzes RNA 2',3'-cyclic phosphodiester to an RNA 2'-phosphomonoester.</text>
</comment>
<dbReference type="EMBL" id="JAVDVW010000001">
    <property type="protein sequence ID" value="MDR7098486.1"/>
    <property type="molecule type" value="Genomic_DNA"/>
</dbReference>
<feature type="short sequence motif" description="HXTX 2" evidence="2">
    <location>
        <begin position="151"/>
        <end position="154"/>
    </location>
</feature>
<organism evidence="3 4">
    <name type="scientific">Agrilutibacter niabensis</name>
    <dbReference type="NCBI Taxonomy" id="380628"/>
    <lineage>
        <taxon>Bacteria</taxon>
        <taxon>Pseudomonadati</taxon>
        <taxon>Pseudomonadota</taxon>
        <taxon>Gammaproteobacteria</taxon>
        <taxon>Lysobacterales</taxon>
        <taxon>Lysobacteraceae</taxon>
        <taxon>Agrilutibacter</taxon>
    </lineage>
</organism>
<dbReference type="EC" id="3.1.4.58" evidence="2"/>
<dbReference type="NCBIfam" id="TIGR02258">
    <property type="entry name" value="2_5_ligase"/>
    <property type="match status" value="1"/>
</dbReference>
<dbReference type="SUPFAM" id="SSF55144">
    <property type="entry name" value="LigT-like"/>
    <property type="match status" value="1"/>
</dbReference>